<dbReference type="EMBL" id="JASDAP010000007">
    <property type="protein sequence ID" value="KAK1900418.1"/>
    <property type="molecule type" value="Genomic_DNA"/>
</dbReference>
<keyword evidence="3" id="KW-1185">Reference proteome</keyword>
<dbReference type="Proteomes" id="UP001228049">
    <property type="component" value="Unassembled WGS sequence"/>
</dbReference>
<organism evidence="2 3">
    <name type="scientific">Dissostichus eleginoides</name>
    <name type="common">Patagonian toothfish</name>
    <name type="synonym">Dissostichus amissus</name>
    <dbReference type="NCBI Taxonomy" id="100907"/>
    <lineage>
        <taxon>Eukaryota</taxon>
        <taxon>Metazoa</taxon>
        <taxon>Chordata</taxon>
        <taxon>Craniata</taxon>
        <taxon>Vertebrata</taxon>
        <taxon>Euteleostomi</taxon>
        <taxon>Actinopterygii</taxon>
        <taxon>Neopterygii</taxon>
        <taxon>Teleostei</taxon>
        <taxon>Neoteleostei</taxon>
        <taxon>Acanthomorphata</taxon>
        <taxon>Eupercaria</taxon>
        <taxon>Perciformes</taxon>
        <taxon>Notothenioidei</taxon>
        <taxon>Nototheniidae</taxon>
        <taxon>Dissostichus</taxon>
    </lineage>
</organism>
<proteinExistence type="predicted"/>
<name>A0AAD9CEU2_DISEL</name>
<comment type="caution">
    <text evidence="2">The sequence shown here is derived from an EMBL/GenBank/DDBJ whole genome shotgun (WGS) entry which is preliminary data.</text>
</comment>
<reference evidence="2" key="1">
    <citation type="submission" date="2023-04" db="EMBL/GenBank/DDBJ databases">
        <title>Chromosome-level genome of Chaenocephalus aceratus.</title>
        <authorList>
            <person name="Park H."/>
        </authorList>
    </citation>
    <scope>NUCLEOTIDE SEQUENCE</scope>
    <source>
        <strain evidence="2">DE</strain>
        <tissue evidence="2">Muscle</tissue>
    </source>
</reference>
<sequence length="186" mass="20992">MTKELLQSSNENLAYDKKVGAKTETYIAKSACPGPSVDGAAMPLCQITVKIGNEAIICRQIKGSKLFPRKKRRIRELGEEESSSQCLPTRETSESPRLRLRQEVASAKAHTKTYEDPNDCDTADMLWRPYYSYKSKKKTKKLRFKCRKALFHGYPETSVDKTAASEAHIEKSSWLIEESPSVGVEK</sequence>
<gene>
    <name evidence="2" type="ORF">KUDE01_001205</name>
</gene>
<evidence type="ECO:0000313" key="2">
    <source>
        <dbReference type="EMBL" id="KAK1900418.1"/>
    </source>
</evidence>
<evidence type="ECO:0000256" key="1">
    <source>
        <dbReference type="SAM" id="MobiDB-lite"/>
    </source>
</evidence>
<evidence type="ECO:0000313" key="3">
    <source>
        <dbReference type="Proteomes" id="UP001228049"/>
    </source>
</evidence>
<feature type="region of interest" description="Disordered" evidence="1">
    <location>
        <begin position="77"/>
        <end position="99"/>
    </location>
</feature>
<protein>
    <submittedName>
        <fullName evidence="2">Zinc finger and BTB domain containing protein 38</fullName>
    </submittedName>
</protein>
<dbReference type="AlphaFoldDB" id="A0AAD9CEU2"/>
<accession>A0AAD9CEU2</accession>